<reference evidence="1 2" key="1">
    <citation type="submission" date="2019-12" db="EMBL/GenBank/DDBJ databases">
        <authorList>
            <person name="Harris M."/>
            <person name="Ho T.C."/>
            <person name="Fruchtman H."/>
            <person name="Garin M."/>
            <person name="Kubatin V."/>
            <person name="Lu T."/>
            <person name="Xue L."/>
            <person name="Marr M.T."/>
        </authorList>
    </citation>
    <scope>NUCLEOTIDE SEQUENCE [LARGE SCALE GENOMIC DNA]</scope>
</reference>
<organism evidence="1 2">
    <name type="scientific">Vibrio phage VH1_2019</name>
    <dbReference type="NCBI Taxonomy" id="2686307"/>
    <lineage>
        <taxon>Viruses</taxon>
        <taxon>Duplodnaviria</taxon>
        <taxon>Heunggongvirae</taxon>
        <taxon>Uroviricota</taxon>
        <taxon>Caudoviricetes</taxon>
        <taxon>Pantevenvirales</taxon>
        <taxon>Straboviridae</taxon>
        <taxon>Schizotequatrovirus</taxon>
        <taxon>Schizotequatrovirus KVP40</taxon>
    </lineage>
</organism>
<evidence type="ECO:0000313" key="1">
    <source>
        <dbReference type="EMBL" id="QHJ74470.1"/>
    </source>
</evidence>
<accession>A0A6B9SU13</accession>
<protein>
    <recommendedName>
        <fullName evidence="3">Peptidase M15A C-terminal domain-containing protein</fullName>
    </recommendedName>
</protein>
<dbReference type="SUPFAM" id="SSF55166">
    <property type="entry name" value="Hedgehog/DD-peptidase"/>
    <property type="match status" value="1"/>
</dbReference>
<gene>
    <name evidence="1" type="ORF">VH12019_00143</name>
</gene>
<proteinExistence type="predicted"/>
<name>A0A6B9SU13_9CAUD</name>
<dbReference type="Proteomes" id="UP000464957">
    <property type="component" value="Segment"/>
</dbReference>
<dbReference type="Gene3D" id="3.30.1380.10">
    <property type="match status" value="1"/>
</dbReference>
<evidence type="ECO:0000313" key="2">
    <source>
        <dbReference type="Proteomes" id="UP000464957"/>
    </source>
</evidence>
<dbReference type="InterPro" id="IPR009045">
    <property type="entry name" value="Zn_M74/Hedgehog-like"/>
</dbReference>
<evidence type="ECO:0008006" key="3">
    <source>
        <dbReference type="Google" id="ProtNLM"/>
    </source>
</evidence>
<sequence length="161" mass="19077">MYKCKHFKIQELVTPQMHAAWGERCWSLFDDRLLRTLDALRERFGPCTINDWSWGGSFKYSGFRDENFYGSTQKYLDSRSQHKYGRAADCKFRNHTADQVRKYILENPEEFPYVKFIECSPLANGTSMSWVHIDVRNSEDVQCWSPKEGFIDADEVIRRKL</sequence>
<dbReference type="EMBL" id="MN794232">
    <property type="protein sequence ID" value="QHJ74470.1"/>
    <property type="molecule type" value="Genomic_DNA"/>
</dbReference>